<evidence type="ECO:0000256" key="4">
    <source>
        <dbReference type="ARBA" id="ARBA00022490"/>
    </source>
</evidence>
<feature type="binding site" evidence="12">
    <location>
        <position position="26"/>
    </location>
    <ligand>
        <name>Zn(2+)</name>
        <dbReference type="ChEBI" id="CHEBI:29105"/>
    </ligand>
</feature>
<keyword evidence="4 12" id="KW-0963">Cytoplasm</keyword>
<keyword evidence="6 12" id="KW-0479">Metal-binding</keyword>
<comment type="similarity">
    <text evidence="2 12">Belongs to the class-I aminoacyl-tRNA synthetase family.</text>
</comment>
<comment type="subunit">
    <text evidence="3 12">Monomer.</text>
</comment>
<accession>A0A6J4UU35</accession>
<dbReference type="InterPro" id="IPR024909">
    <property type="entry name" value="Cys-tRNA/MSH_ligase"/>
</dbReference>
<name>A0A6J4UU35_9BACT</name>
<evidence type="ECO:0000256" key="6">
    <source>
        <dbReference type="ARBA" id="ARBA00022723"/>
    </source>
</evidence>
<dbReference type="GO" id="GO:0006423">
    <property type="term" value="P:cysteinyl-tRNA aminoacylation"/>
    <property type="evidence" value="ECO:0007669"/>
    <property type="project" value="UniProtKB-UniRule"/>
</dbReference>
<evidence type="ECO:0000256" key="1">
    <source>
        <dbReference type="ARBA" id="ARBA00004496"/>
    </source>
</evidence>
<dbReference type="GO" id="GO:0005524">
    <property type="term" value="F:ATP binding"/>
    <property type="evidence" value="ECO:0007669"/>
    <property type="project" value="UniProtKB-UniRule"/>
</dbReference>
<keyword evidence="11 12" id="KW-0030">Aminoacyl-tRNA synthetase</keyword>
<dbReference type="InterPro" id="IPR015273">
    <property type="entry name" value="Cys-tRNA-synt_Ia_DALR"/>
</dbReference>
<evidence type="ECO:0000256" key="3">
    <source>
        <dbReference type="ARBA" id="ARBA00011245"/>
    </source>
</evidence>
<comment type="catalytic activity">
    <reaction evidence="12">
        <text>tRNA(Cys) + L-cysteine + ATP = L-cysteinyl-tRNA(Cys) + AMP + diphosphate</text>
        <dbReference type="Rhea" id="RHEA:17773"/>
        <dbReference type="Rhea" id="RHEA-COMP:9661"/>
        <dbReference type="Rhea" id="RHEA-COMP:9679"/>
        <dbReference type="ChEBI" id="CHEBI:30616"/>
        <dbReference type="ChEBI" id="CHEBI:33019"/>
        <dbReference type="ChEBI" id="CHEBI:35235"/>
        <dbReference type="ChEBI" id="CHEBI:78442"/>
        <dbReference type="ChEBI" id="CHEBI:78517"/>
        <dbReference type="ChEBI" id="CHEBI:456215"/>
        <dbReference type="EC" id="6.1.1.16"/>
    </reaction>
</comment>
<dbReference type="PRINTS" id="PR00983">
    <property type="entry name" value="TRNASYNTHCYS"/>
</dbReference>
<dbReference type="Gene3D" id="1.20.120.1910">
    <property type="entry name" value="Cysteine-tRNA ligase, C-terminal anti-codon recognition domain"/>
    <property type="match status" value="1"/>
</dbReference>
<keyword evidence="9 12" id="KW-0067">ATP-binding</keyword>
<evidence type="ECO:0000256" key="5">
    <source>
        <dbReference type="ARBA" id="ARBA00022598"/>
    </source>
</evidence>
<evidence type="ECO:0000256" key="11">
    <source>
        <dbReference type="ARBA" id="ARBA00023146"/>
    </source>
</evidence>
<keyword evidence="7 12" id="KW-0547">Nucleotide-binding</keyword>
<dbReference type="AlphaFoldDB" id="A0A6J4UU35"/>
<dbReference type="SMART" id="SM00840">
    <property type="entry name" value="DALR_2"/>
    <property type="match status" value="1"/>
</dbReference>
<evidence type="ECO:0000256" key="7">
    <source>
        <dbReference type="ARBA" id="ARBA00022741"/>
    </source>
</evidence>
<feature type="binding site" evidence="12">
    <location>
        <position position="271"/>
    </location>
    <ligand>
        <name>ATP</name>
        <dbReference type="ChEBI" id="CHEBI:30616"/>
    </ligand>
</feature>
<comment type="cofactor">
    <cofactor evidence="12">
        <name>Zn(2+)</name>
        <dbReference type="ChEBI" id="CHEBI:29105"/>
    </cofactor>
    <text evidence="12">Binds 1 zinc ion per subunit.</text>
</comment>
<dbReference type="Pfam" id="PF01406">
    <property type="entry name" value="tRNA-synt_1e"/>
    <property type="match status" value="1"/>
</dbReference>
<keyword evidence="10 12" id="KW-0648">Protein biosynthesis</keyword>
<dbReference type="Gene3D" id="3.40.50.620">
    <property type="entry name" value="HUPs"/>
    <property type="match status" value="1"/>
</dbReference>
<protein>
    <recommendedName>
        <fullName evidence="12">Cysteine--tRNA ligase</fullName>
        <ecNumber evidence="12">6.1.1.16</ecNumber>
    </recommendedName>
    <alternativeName>
        <fullName evidence="12">Cysteinyl-tRNA synthetase</fullName>
        <shortName evidence="12">CysRS</shortName>
    </alternativeName>
</protein>
<dbReference type="SUPFAM" id="SSF47323">
    <property type="entry name" value="Anticodon-binding domain of a subclass of class I aminoacyl-tRNA synthetases"/>
    <property type="match status" value="1"/>
</dbReference>
<feature type="binding site" evidence="12">
    <location>
        <position position="239"/>
    </location>
    <ligand>
        <name>Zn(2+)</name>
        <dbReference type="ChEBI" id="CHEBI:29105"/>
    </ligand>
</feature>
<dbReference type="SUPFAM" id="SSF52374">
    <property type="entry name" value="Nucleotidylyl transferase"/>
    <property type="match status" value="1"/>
</dbReference>
<evidence type="ECO:0000259" key="13">
    <source>
        <dbReference type="SMART" id="SM00840"/>
    </source>
</evidence>
<feature type="binding site" evidence="12">
    <location>
        <position position="210"/>
    </location>
    <ligand>
        <name>Zn(2+)</name>
        <dbReference type="ChEBI" id="CHEBI:29105"/>
    </ligand>
</feature>
<dbReference type="PANTHER" id="PTHR10890">
    <property type="entry name" value="CYSTEINYL-TRNA SYNTHETASE"/>
    <property type="match status" value="1"/>
</dbReference>
<feature type="binding site" evidence="12">
    <location>
        <position position="235"/>
    </location>
    <ligand>
        <name>Zn(2+)</name>
        <dbReference type="ChEBI" id="CHEBI:29105"/>
    </ligand>
</feature>
<dbReference type="InterPro" id="IPR015803">
    <property type="entry name" value="Cys-tRNA-ligase"/>
</dbReference>
<dbReference type="NCBIfam" id="TIGR00435">
    <property type="entry name" value="cysS"/>
    <property type="match status" value="1"/>
</dbReference>
<feature type="short sequence motif" description="'KMSKS' region" evidence="12">
    <location>
        <begin position="268"/>
        <end position="272"/>
    </location>
</feature>
<dbReference type="GO" id="GO:0008270">
    <property type="term" value="F:zinc ion binding"/>
    <property type="evidence" value="ECO:0007669"/>
    <property type="project" value="UniProtKB-UniRule"/>
</dbReference>
<dbReference type="Pfam" id="PF09190">
    <property type="entry name" value="DALR_2"/>
    <property type="match status" value="1"/>
</dbReference>
<dbReference type="HAMAP" id="MF_00041">
    <property type="entry name" value="Cys_tRNA_synth"/>
    <property type="match status" value="1"/>
</dbReference>
<feature type="domain" description="Cysteinyl-tRNA synthetase class Ia DALR" evidence="13">
    <location>
        <begin position="344"/>
        <end position="400"/>
    </location>
</feature>
<reference evidence="14" key="1">
    <citation type="submission" date="2020-02" db="EMBL/GenBank/DDBJ databases">
        <authorList>
            <person name="Meier V. D."/>
        </authorList>
    </citation>
    <scope>NUCLEOTIDE SEQUENCE</scope>
    <source>
        <strain evidence="14">AVDCRST_MAG43</strain>
    </source>
</reference>
<dbReference type="CDD" id="cd00672">
    <property type="entry name" value="CysRS_core"/>
    <property type="match status" value="1"/>
</dbReference>
<evidence type="ECO:0000256" key="10">
    <source>
        <dbReference type="ARBA" id="ARBA00022917"/>
    </source>
</evidence>
<evidence type="ECO:0000256" key="8">
    <source>
        <dbReference type="ARBA" id="ARBA00022833"/>
    </source>
</evidence>
<dbReference type="InterPro" id="IPR014729">
    <property type="entry name" value="Rossmann-like_a/b/a_fold"/>
</dbReference>
<dbReference type="GO" id="GO:0004817">
    <property type="term" value="F:cysteine-tRNA ligase activity"/>
    <property type="evidence" value="ECO:0007669"/>
    <property type="project" value="UniProtKB-UniRule"/>
</dbReference>
<sequence length="400" mass="45158">MRLFNTQSQSIEQFEVINGRVGIYTCGITPYDTTHAGHAFLFLTFDVLVRYLRDRGHDVTYVQNVTDIDDDILRKAAELGVPWDDLGRRETAKYRTDMRNLNALDPDHYVAVTAHINEIVALISQLVDRGVAYEVNGSVYYAVDKDPDFGKLSHIPRGGMLAVANERGNKPDDPNKRDPLDFVLWQAGAPGEPTWDSPWSKGRPGWHIECSAMSMAYLGNTVDIHGGGYDLIFPHHECEIAQSEIATGVKPFARYWMHVAMVKYQGEKMSKSLGNLVLVSDVLKDSSADAFRLYLLSNHYRTEWEYEDDTIDQWASVANDLREAAEFPAYGVEDILDMSRQRQRFYDALDNDLDTPQAITVLHEIAQAILEAPEEDDIRQAQDTLRALSDVLGLDLQGSR</sequence>
<evidence type="ECO:0000256" key="9">
    <source>
        <dbReference type="ARBA" id="ARBA00022840"/>
    </source>
</evidence>
<proteinExistence type="inferred from homology"/>
<dbReference type="PANTHER" id="PTHR10890:SF3">
    <property type="entry name" value="CYSTEINE--TRNA LIGASE, CYTOPLASMIC"/>
    <property type="match status" value="1"/>
</dbReference>
<dbReference type="InterPro" id="IPR032678">
    <property type="entry name" value="tRNA-synt_1_cat_dom"/>
</dbReference>
<gene>
    <name evidence="12" type="primary">cysS</name>
    <name evidence="14" type="ORF">AVDCRST_MAG43-1930</name>
</gene>
<keyword evidence="5 12" id="KW-0436">Ligase</keyword>
<dbReference type="EMBL" id="CADCWI010000092">
    <property type="protein sequence ID" value="CAA9560494.1"/>
    <property type="molecule type" value="Genomic_DNA"/>
</dbReference>
<evidence type="ECO:0000256" key="12">
    <source>
        <dbReference type="HAMAP-Rule" id="MF_00041"/>
    </source>
</evidence>
<dbReference type="InterPro" id="IPR009080">
    <property type="entry name" value="tRNAsynth_Ia_anticodon-bd"/>
</dbReference>
<organism evidence="14">
    <name type="scientific">uncultured Thermomicrobiales bacterium</name>
    <dbReference type="NCBI Taxonomy" id="1645740"/>
    <lineage>
        <taxon>Bacteria</taxon>
        <taxon>Pseudomonadati</taxon>
        <taxon>Thermomicrobiota</taxon>
        <taxon>Thermomicrobia</taxon>
        <taxon>Thermomicrobiales</taxon>
        <taxon>environmental samples</taxon>
    </lineage>
</organism>
<comment type="subcellular location">
    <subcellularLocation>
        <location evidence="1 12">Cytoplasm</location>
    </subcellularLocation>
</comment>
<evidence type="ECO:0000313" key="14">
    <source>
        <dbReference type="EMBL" id="CAA9560494.1"/>
    </source>
</evidence>
<dbReference type="EC" id="6.1.1.16" evidence="12"/>
<keyword evidence="8 12" id="KW-0862">Zinc</keyword>
<feature type="short sequence motif" description="'HIGH' region" evidence="12">
    <location>
        <begin position="28"/>
        <end position="38"/>
    </location>
</feature>
<dbReference type="GO" id="GO:0005829">
    <property type="term" value="C:cytosol"/>
    <property type="evidence" value="ECO:0007669"/>
    <property type="project" value="TreeGrafter"/>
</dbReference>
<evidence type="ECO:0000256" key="2">
    <source>
        <dbReference type="ARBA" id="ARBA00005594"/>
    </source>
</evidence>